<feature type="compositionally biased region" description="Polar residues" evidence="1">
    <location>
        <begin position="72"/>
        <end position="82"/>
    </location>
</feature>
<evidence type="ECO:0000313" key="2">
    <source>
        <dbReference type="EMBL" id="GIY32518.1"/>
    </source>
</evidence>
<sequence>MAQSGSVQAATTAAPGASSAAAGNGTAAAGATTAGIKCTPCEAMFGLKTSSFPNDSIEHLRTEEELRVLIKTVNNPSENTNSEIKEESEVNSADSSQNDPPSEVTFETQKKKKKKR</sequence>
<feature type="compositionally biased region" description="Low complexity" evidence="1">
    <location>
        <begin position="9"/>
        <end position="32"/>
    </location>
</feature>
<feature type="region of interest" description="Disordered" evidence="1">
    <location>
        <begin position="71"/>
        <end position="116"/>
    </location>
</feature>
<dbReference type="Proteomes" id="UP001054837">
    <property type="component" value="Unassembled WGS sequence"/>
</dbReference>
<feature type="region of interest" description="Disordered" evidence="1">
    <location>
        <begin position="1"/>
        <end position="32"/>
    </location>
</feature>
<keyword evidence="3" id="KW-1185">Reference proteome</keyword>
<feature type="compositionally biased region" description="Polar residues" evidence="1">
    <location>
        <begin position="90"/>
        <end position="100"/>
    </location>
</feature>
<comment type="caution">
    <text evidence="2">The sequence shown here is derived from an EMBL/GenBank/DDBJ whole genome shotgun (WGS) entry which is preliminary data.</text>
</comment>
<proteinExistence type="predicted"/>
<gene>
    <name evidence="2" type="ORF">CDAR_108531</name>
</gene>
<reference evidence="2 3" key="1">
    <citation type="submission" date="2021-06" db="EMBL/GenBank/DDBJ databases">
        <title>Caerostris darwini draft genome.</title>
        <authorList>
            <person name="Kono N."/>
            <person name="Arakawa K."/>
        </authorList>
    </citation>
    <scope>NUCLEOTIDE SEQUENCE [LARGE SCALE GENOMIC DNA]</scope>
</reference>
<organism evidence="2 3">
    <name type="scientific">Caerostris darwini</name>
    <dbReference type="NCBI Taxonomy" id="1538125"/>
    <lineage>
        <taxon>Eukaryota</taxon>
        <taxon>Metazoa</taxon>
        <taxon>Ecdysozoa</taxon>
        <taxon>Arthropoda</taxon>
        <taxon>Chelicerata</taxon>
        <taxon>Arachnida</taxon>
        <taxon>Araneae</taxon>
        <taxon>Araneomorphae</taxon>
        <taxon>Entelegynae</taxon>
        <taxon>Araneoidea</taxon>
        <taxon>Araneidae</taxon>
        <taxon>Caerostris</taxon>
    </lineage>
</organism>
<protein>
    <submittedName>
        <fullName evidence="2">Uncharacterized protein</fullName>
    </submittedName>
</protein>
<evidence type="ECO:0000313" key="3">
    <source>
        <dbReference type="Proteomes" id="UP001054837"/>
    </source>
</evidence>
<name>A0AAV4SDW4_9ARAC</name>
<dbReference type="AlphaFoldDB" id="A0AAV4SDW4"/>
<dbReference type="EMBL" id="BPLQ01007820">
    <property type="protein sequence ID" value="GIY32518.1"/>
    <property type="molecule type" value="Genomic_DNA"/>
</dbReference>
<accession>A0AAV4SDW4</accession>
<evidence type="ECO:0000256" key="1">
    <source>
        <dbReference type="SAM" id="MobiDB-lite"/>
    </source>
</evidence>